<accession>A0A7I4YGH4</accession>
<sequence length="111" mass="11826">SWLVMGSKASSQSDPSKTSERKNEKSDVTAPPKPATQPEKAIKFRLSKETEQEVRAAVEGGGSGTSSKNSSMMVDVRETPGNVNVAGDQGVRDSAIVQAFTAAEREKESQQ</sequence>
<keyword evidence="2" id="KW-1185">Reference proteome</keyword>
<evidence type="ECO:0000256" key="1">
    <source>
        <dbReference type="SAM" id="MobiDB-lite"/>
    </source>
</evidence>
<feature type="region of interest" description="Disordered" evidence="1">
    <location>
        <begin position="1"/>
        <end position="71"/>
    </location>
</feature>
<protein>
    <submittedName>
        <fullName evidence="3">PEST proteolytic signal-containing nuclear protein</fullName>
    </submittedName>
</protein>
<feature type="compositionally biased region" description="Basic and acidic residues" evidence="1">
    <location>
        <begin position="17"/>
        <end position="27"/>
    </location>
</feature>
<evidence type="ECO:0000313" key="2">
    <source>
        <dbReference type="Proteomes" id="UP000025227"/>
    </source>
</evidence>
<proteinExistence type="predicted"/>
<name>A0A7I4YGH4_HAECO</name>
<dbReference type="WBParaSite" id="HCON_00097785-00001">
    <property type="protein sequence ID" value="HCON_00097785-00001"/>
    <property type="gene ID" value="HCON_00097785"/>
</dbReference>
<feature type="compositionally biased region" description="Basic and acidic residues" evidence="1">
    <location>
        <begin position="40"/>
        <end position="56"/>
    </location>
</feature>
<dbReference type="Proteomes" id="UP000025227">
    <property type="component" value="Unplaced"/>
</dbReference>
<reference evidence="3" key="1">
    <citation type="submission" date="2020-12" db="UniProtKB">
        <authorList>
            <consortium name="WormBaseParasite"/>
        </authorList>
    </citation>
    <scope>IDENTIFICATION</scope>
    <source>
        <strain evidence="3">MHco3</strain>
    </source>
</reference>
<dbReference type="AlphaFoldDB" id="A0A7I4YGH4"/>
<evidence type="ECO:0000313" key="3">
    <source>
        <dbReference type="WBParaSite" id="HCON_00097785-00001"/>
    </source>
</evidence>
<organism evidence="2 3">
    <name type="scientific">Haemonchus contortus</name>
    <name type="common">Barber pole worm</name>
    <dbReference type="NCBI Taxonomy" id="6289"/>
    <lineage>
        <taxon>Eukaryota</taxon>
        <taxon>Metazoa</taxon>
        <taxon>Ecdysozoa</taxon>
        <taxon>Nematoda</taxon>
        <taxon>Chromadorea</taxon>
        <taxon>Rhabditida</taxon>
        <taxon>Rhabditina</taxon>
        <taxon>Rhabditomorpha</taxon>
        <taxon>Strongyloidea</taxon>
        <taxon>Trichostrongylidae</taxon>
        <taxon>Haemonchus</taxon>
    </lineage>
</organism>